<evidence type="ECO:0000256" key="1">
    <source>
        <dbReference type="HAMAP-Rule" id="MF_02210"/>
    </source>
</evidence>
<keyword evidence="1" id="KW-0963">Cytoplasm</keyword>
<evidence type="ECO:0000313" key="3">
    <source>
        <dbReference type="EMBL" id="AKJ68238.1"/>
    </source>
</evidence>
<dbReference type="Gene3D" id="3.40.630.30">
    <property type="match status" value="1"/>
</dbReference>
<dbReference type="SUPFAM" id="SSF55729">
    <property type="entry name" value="Acyl-CoA N-acyltransferases (Nat)"/>
    <property type="match status" value="1"/>
</dbReference>
<dbReference type="PANTHER" id="PTHR43617:SF35">
    <property type="entry name" value="[RIBOSOMAL PROTEIN BS18]-ALANINE N-ACETYLTRANSFERASE"/>
    <property type="match status" value="1"/>
</dbReference>
<dbReference type="PROSITE" id="PS51186">
    <property type="entry name" value="GNAT"/>
    <property type="match status" value="1"/>
</dbReference>
<dbReference type="InterPro" id="IPR043690">
    <property type="entry name" value="RimI"/>
</dbReference>
<evidence type="ECO:0000313" key="4">
    <source>
        <dbReference type="Proteomes" id="UP000036700"/>
    </source>
</evidence>
<gene>
    <name evidence="1" type="primary">rimI</name>
    <name evidence="3" type="ORF">ABW99_08465</name>
</gene>
<dbReference type="EMBL" id="CP011568">
    <property type="protein sequence ID" value="AKJ68238.1"/>
    <property type="molecule type" value="Genomic_DNA"/>
</dbReference>
<dbReference type="GO" id="GO:0008999">
    <property type="term" value="F:protein-N-terminal-alanine acetyltransferase activity"/>
    <property type="evidence" value="ECO:0007669"/>
    <property type="project" value="UniProtKB-UniRule"/>
</dbReference>
<feature type="active site" description="Proton acceptor" evidence="1">
    <location>
        <position position="114"/>
    </location>
</feature>
<comment type="catalytic activity">
    <reaction evidence="1">
        <text>N-terminal L-alanyl-[ribosomal protein bS18] + acetyl-CoA = N-terminal N(alpha)-acetyl-L-alanyl-[ribosomal protein bS18] + CoA + H(+)</text>
        <dbReference type="Rhea" id="RHEA:43756"/>
        <dbReference type="Rhea" id="RHEA-COMP:10676"/>
        <dbReference type="Rhea" id="RHEA-COMP:10677"/>
        <dbReference type="ChEBI" id="CHEBI:15378"/>
        <dbReference type="ChEBI" id="CHEBI:57287"/>
        <dbReference type="ChEBI" id="CHEBI:57288"/>
        <dbReference type="ChEBI" id="CHEBI:64718"/>
        <dbReference type="ChEBI" id="CHEBI:83683"/>
        <dbReference type="EC" id="2.3.1.266"/>
    </reaction>
</comment>
<dbReference type="CDD" id="cd04301">
    <property type="entry name" value="NAT_SF"/>
    <property type="match status" value="1"/>
</dbReference>
<dbReference type="GO" id="GO:0005737">
    <property type="term" value="C:cytoplasm"/>
    <property type="evidence" value="ECO:0007669"/>
    <property type="project" value="UniProtKB-SubCell"/>
</dbReference>
<proteinExistence type="inferred from homology"/>
<organism evidence="3 4">
    <name type="scientific">Pandoraea thiooxydans</name>
    <dbReference type="NCBI Taxonomy" id="445709"/>
    <lineage>
        <taxon>Bacteria</taxon>
        <taxon>Pseudomonadati</taxon>
        <taxon>Pseudomonadota</taxon>
        <taxon>Betaproteobacteria</taxon>
        <taxon>Burkholderiales</taxon>
        <taxon>Burkholderiaceae</taxon>
        <taxon>Pandoraea</taxon>
    </lineage>
</organism>
<comment type="function">
    <text evidence="1">Acetylates the N-terminal alanine of ribosomal protein bS18.</text>
</comment>
<dbReference type="InterPro" id="IPR000182">
    <property type="entry name" value="GNAT_dom"/>
</dbReference>
<keyword evidence="1" id="KW-0012">Acyltransferase</keyword>
<keyword evidence="4" id="KW-1185">Reference proteome</keyword>
<dbReference type="OrthoDB" id="9796919at2"/>
<dbReference type="RefSeq" id="WP_047214058.1">
    <property type="nucleotide sequence ID" value="NZ_CP011568.3"/>
</dbReference>
<name>A0A0G3EMD3_9BURK</name>
<comment type="similarity">
    <text evidence="1">Belongs to the acetyltransferase family. RimI subfamily.</text>
</comment>
<dbReference type="AlphaFoldDB" id="A0A0G3EMD3"/>
<reference evidence="4" key="1">
    <citation type="submission" date="2015-06" db="EMBL/GenBank/DDBJ databases">
        <authorList>
            <person name="Lim Y.L."/>
            <person name="Ee R."/>
            <person name="Yong D."/>
            <person name="How K.Y."/>
            <person name="Yin W.F."/>
            <person name="Chan K.G."/>
        </authorList>
    </citation>
    <scope>NUCLEOTIDE SEQUENCE [LARGE SCALE GENOMIC DNA]</scope>
    <source>
        <strain evidence="4">DSM 25325</strain>
    </source>
</reference>
<dbReference type="HAMAP" id="MF_02210">
    <property type="entry name" value="RimI"/>
    <property type="match status" value="1"/>
</dbReference>
<dbReference type="EC" id="2.3.1.266" evidence="1"/>
<comment type="caution">
    <text evidence="1">Lacks conserved residue(s) required for the propagation of feature annotation.</text>
</comment>
<evidence type="ECO:0000259" key="2">
    <source>
        <dbReference type="PROSITE" id="PS51186"/>
    </source>
</evidence>
<dbReference type="PATRIC" id="fig|445709.3.peg.1811"/>
<dbReference type="Pfam" id="PF00583">
    <property type="entry name" value="Acetyltransf_1"/>
    <property type="match status" value="1"/>
</dbReference>
<feature type="domain" description="N-acetyltransferase" evidence="2">
    <location>
        <begin position="6"/>
        <end position="159"/>
    </location>
</feature>
<dbReference type="InterPro" id="IPR016181">
    <property type="entry name" value="Acyl_CoA_acyltransferase"/>
</dbReference>
<dbReference type="InterPro" id="IPR006464">
    <property type="entry name" value="AcTrfase_RimI/Ard1"/>
</dbReference>
<dbReference type="PANTHER" id="PTHR43617">
    <property type="entry name" value="L-AMINO ACID N-ACETYLTRANSFERASE"/>
    <property type="match status" value="1"/>
</dbReference>
<dbReference type="KEGG" id="ptx:ABW99_08465"/>
<sequence length="165" mass="18557">MAVQAHQFAAMTEADLDEVMQIETRAYPFPWKRVNFVDSLRAEGPSQDACCLRGEGGGGGDLLGYFICMPVVDENHVLNVCVDPAHHGQGWGVRLLDEIVRRTRAQGMTGVLLEVRPSNSRALAVYERYGFRQIGCRRGYYPSYHGRREDAIVMRLTLEDRRAVA</sequence>
<feature type="binding site" evidence="1">
    <location>
        <position position="119"/>
    </location>
    <ligand>
        <name>acetyl-CoA</name>
        <dbReference type="ChEBI" id="CHEBI:57288"/>
    </ligand>
</feature>
<keyword evidence="1 3" id="KW-0808">Transferase</keyword>
<dbReference type="InterPro" id="IPR050276">
    <property type="entry name" value="MshD_Acetyltransferase"/>
</dbReference>
<dbReference type="STRING" id="445709.ABW99_08465"/>
<accession>A0A0G3EMD3</accession>
<dbReference type="NCBIfam" id="TIGR01575">
    <property type="entry name" value="rimI"/>
    <property type="match status" value="1"/>
</dbReference>
<comment type="subcellular location">
    <subcellularLocation>
        <location evidence="1">Cytoplasm</location>
    </subcellularLocation>
</comment>
<feature type="active site" description="Proton donor" evidence="1">
    <location>
        <position position="126"/>
    </location>
</feature>
<protein>
    <recommendedName>
        <fullName evidence="1">[Ribosomal protein bS18]-alanine N-acetyltransferase</fullName>
        <ecNumber evidence="1">2.3.1.266</ecNumber>
    </recommendedName>
</protein>
<dbReference type="Proteomes" id="UP000036700">
    <property type="component" value="Chromosome"/>
</dbReference>